<comment type="caution">
    <text evidence="1">The sequence shown here is derived from an EMBL/GenBank/DDBJ whole genome shotgun (WGS) entry which is preliminary data.</text>
</comment>
<evidence type="ECO:0000313" key="2">
    <source>
        <dbReference type="Proteomes" id="UP001597119"/>
    </source>
</evidence>
<dbReference type="Proteomes" id="UP001597119">
    <property type="component" value="Unassembled WGS sequence"/>
</dbReference>
<protein>
    <submittedName>
        <fullName evidence="1">Uncharacterized protein</fullName>
    </submittedName>
</protein>
<evidence type="ECO:0000313" key="1">
    <source>
        <dbReference type="EMBL" id="MFD1588781.1"/>
    </source>
</evidence>
<dbReference type="RefSeq" id="WP_247378438.1">
    <property type="nucleotide sequence ID" value="NZ_JALLGV010000005.1"/>
</dbReference>
<sequence length="205" mass="22082">MNRRTFLALSASGTVGFAGCGRYQGPLNVWPNPSVVDHFRGDPHVETIERTFVLDDEPDRYRAVIRNGGHGAAVQVGLYWVPDTSVSPSGLTRTELASAGFTRAAAKTVQIPAGEQRDVTLRGRQPTSANSYYVWVRNTTYGATIANDGGTGPVEARLLDATDPSGARTLATETVTIPAEESRDVSFQTAEEFESFRVDVSTTEG</sequence>
<gene>
    <name evidence="1" type="ORF">ACFR9U_17525</name>
</gene>
<accession>A0ABD6CGG8</accession>
<keyword evidence="2" id="KW-1185">Reference proteome</keyword>
<organism evidence="1 2">
    <name type="scientific">Halorientalis brevis</name>
    <dbReference type="NCBI Taxonomy" id="1126241"/>
    <lineage>
        <taxon>Archaea</taxon>
        <taxon>Methanobacteriati</taxon>
        <taxon>Methanobacteriota</taxon>
        <taxon>Stenosarchaea group</taxon>
        <taxon>Halobacteria</taxon>
        <taxon>Halobacteriales</taxon>
        <taxon>Haloarculaceae</taxon>
        <taxon>Halorientalis</taxon>
    </lineage>
</organism>
<dbReference type="AlphaFoldDB" id="A0ABD6CGG8"/>
<dbReference type="PROSITE" id="PS51257">
    <property type="entry name" value="PROKAR_LIPOPROTEIN"/>
    <property type="match status" value="1"/>
</dbReference>
<dbReference type="EMBL" id="JBHUDJ010000014">
    <property type="protein sequence ID" value="MFD1588781.1"/>
    <property type="molecule type" value="Genomic_DNA"/>
</dbReference>
<name>A0ABD6CGG8_9EURY</name>
<proteinExistence type="predicted"/>
<reference evidence="1 2" key="1">
    <citation type="journal article" date="2019" name="Int. J. Syst. Evol. Microbiol.">
        <title>The Global Catalogue of Microorganisms (GCM) 10K type strain sequencing project: providing services to taxonomists for standard genome sequencing and annotation.</title>
        <authorList>
            <consortium name="The Broad Institute Genomics Platform"/>
            <consortium name="The Broad Institute Genome Sequencing Center for Infectious Disease"/>
            <person name="Wu L."/>
            <person name="Ma J."/>
        </authorList>
    </citation>
    <scope>NUCLEOTIDE SEQUENCE [LARGE SCALE GENOMIC DNA]</scope>
    <source>
        <strain evidence="1 2">CGMCC 1.12125</strain>
    </source>
</reference>